<gene>
    <name evidence="2" type="ORF">PAHAL_4G173200</name>
</gene>
<feature type="compositionally biased region" description="Low complexity" evidence="1">
    <location>
        <begin position="63"/>
        <end position="93"/>
    </location>
</feature>
<dbReference type="AlphaFoldDB" id="A0A2T8JD92"/>
<accession>A0A2T8JD92</accession>
<sequence>MSLPAHGKPGVVALRTWPVLPGGAHGRLGFPAPRPQPVRRRRCLPCAPAPPARSPPDPRRHPSPSSATALAPSSPTHRLSSGRGAAAPRAPRPQTVWPAASEAGQHRRSRGGGGPWGRSAHLRLRAPGYARPGLRRLRAQRRRRRHAARLCQNITVYIDIVKISSVRNVTTKVYMHILIS</sequence>
<feature type="region of interest" description="Disordered" evidence="1">
    <location>
        <begin position="28"/>
        <end position="120"/>
    </location>
</feature>
<organism evidence="2">
    <name type="scientific">Panicum hallii</name>
    <dbReference type="NCBI Taxonomy" id="206008"/>
    <lineage>
        <taxon>Eukaryota</taxon>
        <taxon>Viridiplantae</taxon>
        <taxon>Streptophyta</taxon>
        <taxon>Embryophyta</taxon>
        <taxon>Tracheophyta</taxon>
        <taxon>Spermatophyta</taxon>
        <taxon>Magnoliopsida</taxon>
        <taxon>Liliopsida</taxon>
        <taxon>Poales</taxon>
        <taxon>Poaceae</taxon>
        <taxon>PACMAD clade</taxon>
        <taxon>Panicoideae</taxon>
        <taxon>Panicodae</taxon>
        <taxon>Paniceae</taxon>
        <taxon>Panicinae</taxon>
        <taxon>Panicum</taxon>
        <taxon>Panicum sect. Panicum</taxon>
    </lineage>
</organism>
<dbReference type="Gramene" id="PVH47865">
    <property type="protein sequence ID" value="PVH47865"/>
    <property type="gene ID" value="PAHAL_4G173200"/>
</dbReference>
<dbReference type="EMBL" id="CM008049">
    <property type="protein sequence ID" value="PVH47865.1"/>
    <property type="molecule type" value="Genomic_DNA"/>
</dbReference>
<evidence type="ECO:0000256" key="1">
    <source>
        <dbReference type="SAM" id="MobiDB-lite"/>
    </source>
</evidence>
<dbReference type="Proteomes" id="UP000243499">
    <property type="component" value="Chromosome 4"/>
</dbReference>
<evidence type="ECO:0000313" key="2">
    <source>
        <dbReference type="EMBL" id="PVH47865.1"/>
    </source>
</evidence>
<protein>
    <submittedName>
        <fullName evidence="2">Uncharacterized protein</fullName>
    </submittedName>
</protein>
<proteinExistence type="predicted"/>
<reference evidence="2" key="1">
    <citation type="submission" date="2018-04" db="EMBL/GenBank/DDBJ databases">
        <title>WGS assembly of Panicum hallii.</title>
        <authorList>
            <person name="Lovell J."/>
            <person name="Jenkins J."/>
            <person name="Lowry D."/>
            <person name="Mamidi S."/>
            <person name="Sreedasyam A."/>
            <person name="Weng X."/>
            <person name="Barry K."/>
            <person name="Bonette J."/>
            <person name="Campitelli B."/>
            <person name="Daum C."/>
            <person name="Gordon S."/>
            <person name="Gould B."/>
            <person name="Lipzen A."/>
            <person name="Macqueen A."/>
            <person name="Palacio-Mejia J."/>
            <person name="Plott C."/>
            <person name="Shakirov E."/>
            <person name="Shu S."/>
            <person name="Yoshinaga Y."/>
            <person name="Zane M."/>
            <person name="Rokhsar D."/>
            <person name="Grimwood J."/>
            <person name="Schmutz J."/>
            <person name="Juenger T."/>
        </authorList>
    </citation>
    <scope>NUCLEOTIDE SEQUENCE [LARGE SCALE GENOMIC DNA]</scope>
    <source>
        <strain evidence="2">FIL2</strain>
    </source>
</reference>
<name>A0A2T8JD92_9POAL</name>